<dbReference type="STRING" id="1465490.SAMN05444277_108125"/>
<evidence type="ECO:0000313" key="1">
    <source>
        <dbReference type="EMBL" id="SFQ30256.1"/>
    </source>
</evidence>
<dbReference type="Proteomes" id="UP000199031">
    <property type="component" value="Unassembled WGS sequence"/>
</dbReference>
<reference evidence="1 2" key="1">
    <citation type="submission" date="2016-10" db="EMBL/GenBank/DDBJ databases">
        <authorList>
            <person name="de Groot N.N."/>
        </authorList>
    </citation>
    <scope>NUCLEOTIDE SEQUENCE [LARGE SCALE GENOMIC DNA]</scope>
    <source>
        <strain evidence="1 2">DSM 28286</strain>
    </source>
</reference>
<accession>A0A1I5XEL7</accession>
<organism evidence="1 2">
    <name type="scientific">Parafilimonas terrae</name>
    <dbReference type="NCBI Taxonomy" id="1465490"/>
    <lineage>
        <taxon>Bacteria</taxon>
        <taxon>Pseudomonadati</taxon>
        <taxon>Bacteroidota</taxon>
        <taxon>Chitinophagia</taxon>
        <taxon>Chitinophagales</taxon>
        <taxon>Chitinophagaceae</taxon>
        <taxon>Parafilimonas</taxon>
    </lineage>
</organism>
<dbReference type="AlphaFoldDB" id="A0A1I5XEL7"/>
<sequence>MNKQIIVMTMMISVFVSCKKEDNTDVAISLNVDVDTGNVMAISTPENLLNPYDSTGYLHNRIVAYLLSCKGNTPPDANVSTQYVLKFYEQSYGIDLPATFFATVSSTVNKSRADIQNIIAGCSYDQMLKLKLDSLMQIINKLSDDNSRYSVIKTAIAGFENEIMLDKLLSAEDSEAILKITSIARFSIYYWMNVFKEPFSSATFSIKNIVKWIAATTSDIAGAIVSGNDVVYAADCSAYAYDLITYSMP</sequence>
<keyword evidence="2" id="KW-1185">Reference proteome</keyword>
<dbReference type="RefSeq" id="WP_143075868.1">
    <property type="nucleotide sequence ID" value="NZ_FOXQ01000008.1"/>
</dbReference>
<name>A0A1I5XEL7_9BACT</name>
<dbReference type="PROSITE" id="PS51257">
    <property type="entry name" value="PROKAR_LIPOPROTEIN"/>
    <property type="match status" value="1"/>
</dbReference>
<evidence type="ECO:0000313" key="2">
    <source>
        <dbReference type="Proteomes" id="UP000199031"/>
    </source>
</evidence>
<gene>
    <name evidence="1" type="ORF">SAMN05444277_108125</name>
</gene>
<dbReference type="OrthoDB" id="646079at2"/>
<proteinExistence type="predicted"/>
<protein>
    <submittedName>
        <fullName evidence="1">Uncharacterized protein</fullName>
    </submittedName>
</protein>
<dbReference type="EMBL" id="FOXQ01000008">
    <property type="protein sequence ID" value="SFQ30256.1"/>
    <property type="molecule type" value="Genomic_DNA"/>
</dbReference>